<accession>A0A0G0UW25</accession>
<reference evidence="2 3" key="1">
    <citation type="journal article" date="2015" name="Nature">
        <title>rRNA introns, odd ribosomes, and small enigmatic genomes across a large radiation of phyla.</title>
        <authorList>
            <person name="Brown C.T."/>
            <person name="Hug L.A."/>
            <person name="Thomas B.C."/>
            <person name="Sharon I."/>
            <person name="Castelle C.J."/>
            <person name="Singh A."/>
            <person name="Wilkins M.J."/>
            <person name="Williams K.H."/>
            <person name="Banfield J.F."/>
        </authorList>
    </citation>
    <scope>NUCLEOTIDE SEQUENCE [LARGE SCALE GENOMIC DNA]</scope>
</reference>
<dbReference type="Pfam" id="PF01814">
    <property type="entry name" value="Hemerythrin"/>
    <property type="match status" value="1"/>
</dbReference>
<dbReference type="Gene3D" id="1.20.120.520">
    <property type="entry name" value="nmb1532 protein domain like"/>
    <property type="match status" value="1"/>
</dbReference>
<feature type="domain" description="Hemerythrin-like" evidence="1">
    <location>
        <begin position="2"/>
        <end position="126"/>
    </location>
</feature>
<evidence type="ECO:0000259" key="1">
    <source>
        <dbReference type="Pfam" id="PF01814"/>
    </source>
</evidence>
<comment type="caution">
    <text evidence="2">The sequence shown here is derived from an EMBL/GenBank/DDBJ whole genome shotgun (WGS) entry which is preliminary data.</text>
</comment>
<evidence type="ECO:0000313" key="2">
    <source>
        <dbReference type="EMBL" id="KKR91716.1"/>
    </source>
</evidence>
<gene>
    <name evidence="2" type="ORF">UU43_C0002G0025</name>
</gene>
<name>A0A0G0UW25_9BACT</name>
<proteinExistence type="predicted"/>
<dbReference type="Proteomes" id="UP000034190">
    <property type="component" value="Unassembled WGS sequence"/>
</dbReference>
<dbReference type="PATRIC" id="fig|1618635.3.peg.183"/>
<organism evidence="2 3">
    <name type="scientific">Candidatus Falkowbacteria bacterium GW2011_GWA2_41_14</name>
    <dbReference type="NCBI Taxonomy" id="1618635"/>
    <lineage>
        <taxon>Bacteria</taxon>
        <taxon>Candidatus Falkowiibacteriota</taxon>
    </lineage>
</organism>
<dbReference type="GO" id="GO:0005886">
    <property type="term" value="C:plasma membrane"/>
    <property type="evidence" value="ECO:0007669"/>
    <property type="project" value="TreeGrafter"/>
</dbReference>
<dbReference type="EMBL" id="LCAP01000002">
    <property type="protein sequence ID" value="KKR91716.1"/>
    <property type="molecule type" value="Genomic_DNA"/>
</dbReference>
<dbReference type="PANTHER" id="PTHR39966:SF1">
    <property type="entry name" value="HEMERYTHRIN-LIKE DOMAIN-CONTAINING PROTEIN"/>
    <property type="match status" value="1"/>
</dbReference>
<protein>
    <submittedName>
        <fullName evidence="2">Hemerythrin HHE cation binding domain protein</fullName>
    </submittedName>
</protein>
<evidence type="ECO:0000313" key="3">
    <source>
        <dbReference type="Proteomes" id="UP000034190"/>
    </source>
</evidence>
<sequence length="165" mass="18830">MDEHKNILLAIDGLLDQAAKDEKTGRISADFYRAGIDFIRNYADRFHHAKEEDILFIELNKDSVKMHCNPTKQMLYEHDLGRQHVKELATGVKENDLAKVLAGARGYGELLKDHIYKEDNILYPLADEALSDGAKDEMLAKFEKIAREYSGANKKYELFLSGLNK</sequence>
<dbReference type="InterPro" id="IPR012312">
    <property type="entry name" value="Hemerythrin-like"/>
</dbReference>
<dbReference type="AlphaFoldDB" id="A0A0G0UW25"/>
<dbReference type="PANTHER" id="PTHR39966">
    <property type="entry name" value="BLL2471 PROTEIN-RELATED"/>
    <property type="match status" value="1"/>
</dbReference>